<proteinExistence type="predicted"/>
<gene>
    <name evidence="2" type="ORF">PIB30_080825</name>
</gene>
<organism evidence="2 3">
    <name type="scientific">Stylosanthes scabra</name>
    <dbReference type="NCBI Taxonomy" id="79078"/>
    <lineage>
        <taxon>Eukaryota</taxon>
        <taxon>Viridiplantae</taxon>
        <taxon>Streptophyta</taxon>
        <taxon>Embryophyta</taxon>
        <taxon>Tracheophyta</taxon>
        <taxon>Spermatophyta</taxon>
        <taxon>Magnoliopsida</taxon>
        <taxon>eudicotyledons</taxon>
        <taxon>Gunneridae</taxon>
        <taxon>Pentapetalae</taxon>
        <taxon>rosids</taxon>
        <taxon>fabids</taxon>
        <taxon>Fabales</taxon>
        <taxon>Fabaceae</taxon>
        <taxon>Papilionoideae</taxon>
        <taxon>50 kb inversion clade</taxon>
        <taxon>dalbergioids sensu lato</taxon>
        <taxon>Dalbergieae</taxon>
        <taxon>Pterocarpus clade</taxon>
        <taxon>Stylosanthes</taxon>
    </lineage>
</organism>
<evidence type="ECO:0000256" key="1">
    <source>
        <dbReference type="SAM" id="MobiDB-lite"/>
    </source>
</evidence>
<feature type="compositionally biased region" description="Polar residues" evidence="1">
    <location>
        <begin position="147"/>
        <end position="162"/>
    </location>
</feature>
<accession>A0ABU6VR64</accession>
<name>A0ABU6VR64_9FABA</name>
<sequence length="258" mass="28104">MHMLGARKRVLKLPRPNIRAYPFVNSSSMAISIAANRTVTRGGKNLEPADQRLSGRCGNHPKCYRMGTIVIMGTLRPICLPLDTPCAAAASSATPARTAAGPFHFRGFLLPIALLEFVQTPLFTTLCLPSLLCAHSSPSSSELAVKPSSNTPSTFEPPSNSLSVSLSTGPSALSTNSIALTAPTQLNNSFHSTNLSDSKHHLSFYHNNLLSPRYPNTSFAQFDFDIGNPKSSSRSIHLCRNPDFIFHSSAWRKRWQEP</sequence>
<evidence type="ECO:0000313" key="2">
    <source>
        <dbReference type="EMBL" id="MED6175701.1"/>
    </source>
</evidence>
<comment type="caution">
    <text evidence="2">The sequence shown here is derived from an EMBL/GenBank/DDBJ whole genome shotgun (WGS) entry which is preliminary data.</text>
</comment>
<evidence type="ECO:0000313" key="3">
    <source>
        <dbReference type="Proteomes" id="UP001341840"/>
    </source>
</evidence>
<keyword evidence="3" id="KW-1185">Reference proteome</keyword>
<reference evidence="2 3" key="1">
    <citation type="journal article" date="2023" name="Plants (Basel)">
        <title>Bridging the Gap: Combining Genomics and Transcriptomics Approaches to Understand Stylosanthes scabra, an Orphan Legume from the Brazilian Caatinga.</title>
        <authorList>
            <person name="Ferreira-Neto J.R.C."/>
            <person name="da Silva M.D."/>
            <person name="Binneck E."/>
            <person name="de Melo N.F."/>
            <person name="da Silva R.H."/>
            <person name="de Melo A.L.T.M."/>
            <person name="Pandolfi V."/>
            <person name="Bustamante F.O."/>
            <person name="Brasileiro-Vidal A.C."/>
            <person name="Benko-Iseppon A.M."/>
        </authorList>
    </citation>
    <scope>NUCLEOTIDE SEQUENCE [LARGE SCALE GENOMIC DNA]</scope>
    <source>
        <tissue evidence="2">Leaves</tissue>
    </source>
</reference>
<dbReference type="EMBL" id="JASCZI010152223">
    <property type="protein sequence ID" value="MED6175701.1"/>
    <property type="molecule type" value="Genomic_DNA"/>
</dbReference>
<feature type="region of interest" description="Disordered" evidence="1">
    <location>
        <begin position="143"/>
        <end position="162"/>
    </location>
</feature>
<dbReference type="Proteomes" id="UP001341840">
    <property type="component" value="Unassembled WGS sequence"/>
</dbReference>
<protein>
    <submittedName>
        <fullName evidence="2">Uncharacterized protein</fullName>
    </submittedName>
</protein>